<evidence type="ECO:0000256" key="1">
    <source>
        <dbReference type="ARBA" id="ARBA00022737"/>
    </source>
</evidence>
<keyword evidence="1" id="KW-0677">Repeat</keyword>
<evidence type="ECO:0000313" key="3">
    <source>
        <dbReference type="EMBL" id="KAL1623034.1"/>
    </source>
</evidence>
<reference evidence="3 4" key="1">
    <citation type="submission" date="2024-02" db="EMBL/GenBank/DDBJ databases">
        <title>De novo assembly and annotation of 12 fungi associated with fruit tree decline syndrome in Ontario, Canada.</title>
        <authorList>
            <person name="Sulman M."/>
            <person name="Ellouze W."/>
            <person name="Ilyukhin E."/>
        </authorList>
    </citation>
    <scope>NUCLEOTIDE SEQUENCE [LARGE SCALE GENOMIC DNA]</scope>
    <source>
        <strain evidence="3 4">M1-105</strain>
    </source>
</reference>
<name>A0ABR3SK37_9PEZI</name>
<dbReference type="PANTHER" id="PTHR10039:SF5">
    <property type="entry name" value="NACHT DOMAIN-CONTAINING PROTEIN"/>
    <property type="match status" value="1"/>
</dbReference>
<evidence type="ECO:0000313" key="4">
    <source>
        <dbReference type="Proteomes" id="UP001521116"/>
    </source>
</evidence>
<dbReference type="Gene3D" id="3.40.50.1820">
    <property type="entry name" value="alpha/beta hydrolase"/>
    <property type="match status" value="1"/>
</dbReference>
<organism evidence="3 4">
    <name type="scientific">Neofusicoccum ribis</name>
    <dbReference type="NCBI Taxonomy" id="45134"/>
    <lineage>
        <taxon>Eukaryota</taxon>
        <taxon>Fungi</taxon>
        <taxon>Dikarya</taxon>
        <taxon>Ascomycota</taxon>
        <taxon>Pezizomycotina</taxon>
        <taxon>Dothideomycetes</taxon>
        <taxon>Dothideomycetes incertae sedis</taxon>
        <taxon>Botryosphaeriales</taxon>
        <taxon>Botryosphaeriaceae</taxon>
        <taxon>Neofusicoccum</taxon>
    </lineage>
</organism>
<dbReference type="Pfam" id="PF24883">
    <property type="entry name" value="NPHP3_N"/>
    <property type="match status" value="1"/>
</dbReference>
<dbReference type="SUPFAM" id="SSF52540">
    <property type="entry name" value="P-loop containing nucleoside triphosphate hydrolases"/>
    <property type="match status" value="1"/>
</dbReference>
<proteinExistence type="predicted"/>
<comment type="caution">
    <text evidence="3">The sequence shown here is derived from an EMBL/GenBank/DDBJ whole genome shotgun (WGS) entry which is preliminary data.</text>
</comment>
<dbReference type="SUPFAM" id="SSF53474">
    <property type="entry name" value="alpha/beta-Hydrolases"/>
    <property type="match status" value="1"/>
</dbReference>
<dbReference type="PANTHER" id="PTHR10039">
    <property type="entry name" value="AMELOGENIN"/>
    <property type="match status" value="1"/>
</dbReference>
<protein>
    <recommendedName>
        <fullName evidence="2">Nephrocystin 3-like N-terminal domain-containing protein</fullName>
    </recommendedName>
</protein>
<dbReference type="Proteomes" id="UP001521116">
    <property type="component" value="Unassembled WGS sequence"/>
</dbReference>
<dbReference type="EMBL" id="JAJVDC020000125">
    <property type="protein sequence ID" value="KAL1623034.1"/>
    <property type="molecule type" value="Genomic_DNA"/>
</dbReference>
<keyword evidence="4" id="KW-1185">Reference proteome</keyword>
<dbReference type="InterPro" id="IPR029058">
    <property type="entry name" value="AB_hydrolase_fold"/>
</dbReference>
<dbReference type="InterPro" id="IPR027417">
    <property type="entry name" value="P-loop_NTPase"/>
</dbReference>
<accession>A0ABR3SK37</accession>
<feature type="domain" description="Nephrocystin 3-like N-terminal" evidence="2">
    <location>
        <begin position="267"/>
        <end position="434"/>
    </location>
</feature>
<evidence type="ECO:0000259" key="2">
    <source>
        <dbReference type="Pfam" id="PF24883"/>
    </source>
</evidence>
<dbReference type="Gene3D" id="3.40.50.300">
    <property type="entry name" value="P-loop containing nucleotide triphosphate hydrolases"/>
    <property type="match status" value="1"/>
</dbReference>
<sequence length="997" mass="113164">MGPRPFQDSEAMPSDLSRKREDGLCGFEMRFREIFQDPGFSWQPLVLIGHSLGGILVKEAVIQMQHGSTEDKENLASIQGLVFFGVPNRGMEVASFVSMVGDNPNRFLLDVLRTTSGVMQRQSNEFQSTFTTKSASIYSVFETMLSPTAQLDQSGQYKMTGPPALLVGEDSAKCGRSWESDAKYAFAINRTHSELVKFRGPHDKEYAKVSRCLKSLTPRVGHKAEKHIKQMEHRLHGIEKAHAQTFAWLLAKPCDSSDERRRESARNSFLNWFKAANKEPIFWITGKPASGKSTLMKYIYHKDELKALLRSWALGRDPILVGHFFFDRGLSPLQKSRNGLFRSLLHQILSQRRDLVPIVFESYMKQSKLRSNKPIAVDVEHAKLEFTWNDLAAAFEKTIEMITSTEYLCIFVDGLDEYRKINDTESYATYLSEAPKNHQDVEVAPKGHKELCKMFKDLGRFPNLKICLASRPLNAFEHAFDVYSQLRLHDLSYHDVRTFVRDGLESHPLLLLVHGHSRDMEKDLIDTISNNAAGVFLWVKIVVQNVLDGLDERNFLNFNEIIRMIQSLPVELGGPEGLYMRMLRDVPSQHRAEGVNLLNIMLAAHNKELDLTSTTLQYTQWAVEDAIRQPVQKLSSEQMENAKALSDGHIKSRCRGLIEERYDQMEFLHQTVKEFVETIMEWDEIKAWGDEERMKKTNVPLLISTLLEIKLMIAMEDHRADLIRQMLSLAFYAEHTAGVSQTALLDDLDSKMQSSWGLTVENALENPQAQVVIQNSSWTTWFRWIENPFMEYSPLAPVWHKEGFYQLAILAGLRGYVHQKIKDGLIGLDLNWGEPILAFALFPWEIDSQPDLVSLIIDNGGDPQAKMLCGNTVWQRFIADLAFTSFPHSDEMIEIVILLLKAGADVASWGISTPGSAKDSVVQSSPAFEIIEFFSHHDLDILPLLIALVDAGALLLEDEEQMLRISLTPKQLQEVESLGRFQKTPDMALGSCTPQAN</sequence>
<dbReference type="InterPro" id="IPR056884">
    <property type="entry name" value="NPHP3-like_N"/>
</dbReference>
<gene>
    <name evidence="3" type="ORF">SLS56_008445</name>
</gene>